<dbReference type="Gene3D" id="3.30.890.10">
    <property type="entry name" value="Methyl-cpg-binding Protein 2, Chain A"/>
    <property type="match status" value="1"/>
</dbReference>
<evidence type="ECO:0000313" key="11">
    <source>
        <dbReference type="EMBL" id="RZC50195.1"/>
    </source>
</evidence>
<evidence type="ECO:0000256" key="5">
    <source>
        <dbReference type="ARBA" id="ARBA00023015"/>
    </source>
</evidence>
<evidence type="ECO:0000256" key="2">
    <source>
        <dbReference type="ARBA" id="ARBA00022723"/>
    </source>
</evidence>
<evidence type="ECO:0000313" key="12">
    <source>
        <dbReference type="Proteomes" id="UP000316621"/>
    </source>
</evidence>
<dbReference type="InterPro" id="IPR016177">
    <property type="entry name" value="DNA-bd_dom_sf"/>
</dbReference>
<dbReference type="PANTHER" id="PTHR12396">
    <property type="entry name" value="METHYL-CPG BINDING PROTEIN, MBD"/>
    <property type="match status" value="1"/>
</dbReference>
<dbReference type="EMBL" id="CM010716">
    <property type="protein sequence ID" value="RZC50195.1"/>
    <property type="molecule type" value="Genomic_DNA"/>
</dbReference>
<keyword evidence="5" id="KW-0805">Transcription regulation</keyword>
<dbReference type="PROSITE" id="PS51050">
    <property type="entry name" value="ZF_CW"/>
    <property type="match status" value="1"/>
</dbReference>
<keyword evidence="2" id="KW-0479">Metal-binding</keyword>
<feature type="domain" description="CW-type" evidence="10">
    <location>
        <begin position="6"/>
        <end position="61"/>
    </location>
</feature>
<evidence type="ECO:0000256" key="4">
    <source>
        <dbReference type="ARBA" id="ARBA00022833"/>
    </source>
</evidence>
<protein>
    <recommendedName>
        <fullName evidence="13">MBD domain-containing protein</fullName>
    </recommendedName>
</protein>
<dbReference type="GO" id="GO:0008270">
    <property type="term" value="F:zinc ion binding"/>
    <property type="evidence" value="ECO:0007669"/>
    <property type="project" value="UniProtKB-KW"/>
</dbReference>
<keyword evidence="6" id="KW-0238">DNA-binding</keyword>
<dbReference type="Gramene" id="RZC50195">
    <property type="protein sequence ID" value="RZC50195"/>
    <property type="gene ID" value="C5167_018621"/>
</dbReference>
<dbReference type="InterPro" id="IPR001739">
    <property type="entry name" value="Methyl_CpG_DNA-bd"/>
</dbReference>
<dbReference type="STRING" id="3469.A0A4Y7IRY3"/>
<evidence type="ECO:0000256" key="7">
    <source>
        <dbReference type="ARBA" id="ARBA00023163"/>
    </source>
</evidence>
<dbReference type="Pfam" id="PF07496">
    <property type="entry name" value="zf-CW"/>
    <property type="match status" value="1"/>
</dbReference>
<dbReference type="OrthoDB" id="10072024at2759"/>
<dbReference type="GO" id="GO:0005634">
    <property type="term" value="C:nucleus"/>
    <property type="evidence" value="ECO:0007669"/>
    <property type="project" value="UniProtKB-SubCell"/>
</dbReference>
<evidence type="ECO:0000256" key="3">
    <source>
        <dbReference type="ARBA" id="ARBA00022771"/>
    </source>
</evidence>
<keyword evidence="3" id="KW-0863">Zinc-finger</keyword>
<organism evidence="11 12">
    <name type="scientific">Papaver somniferum</name>
    <name type="common">Opium poppy</name>
    <dbReference type="NCBI Taxonomy" id="3469"/>
    <lineage>
        <taxon>Eukaryota</taxon>
        <taxon>Viridiplantae</taxon>
        <taxon>Streptophyta</taxon>
        <taxon>Embryophyta</taxon>
        <taxon>Tracheophyta</taxon>
        <taxon>Spermatophyta</taxon>
        <taxon>Magnoliopsida</taxon>
        <taxon>Ranunculales</taxon>
        <taxon>Papaveraceae</taxon>
        <taxon>Papaveroideae</taxon>
        <taxon>Papaver</taxon>
    </lineage>
</organism>
<feature type="domain" description="MBD" evidence="9">
    <location>
        <begin position="67"/>
        <end position="139"/>
    </location>
</feature>
<reference evidence="11 12" key="1">
    <citation type="journal article" date="2018" name="Science">
        <title>The opium poppy genome and morphinan production.</title>
        <authorList>
            <person name="Guo L."/>
            <person name="Winzer T."/>
            <person name="Yang X."/>
            <person name="Li Y."/>
            <person name="Ning Z."/>
            <person name="He Z."/>
            <person name="Teodor R."/>
            <person name="Lu Y."/>
            <person name="Bowser T.A."/>
            <person name="Graham I.A."/>
            <person name="Ye K."/>
        </authorList>
    </citation>
    <scope>NUCLEOTIDE SEQUENCE [LARGE SCALE GENOMIC DNA]</scope>
    <source>
        <strain evidence="12">cv. HN1</strain>
        <tissue evidence="11">Leaves</tissue>
    </source>
</reference>
<dbReference type="InterPro" id="IPR011124">
    <property type="entry name" value="Znf_CW"/>
</dbReference>
<dbReference type="GO" id="GO:0003677">
    <property type="term" value="F:DNA binding"/>
    <property type="evidence" value="ECO:0007669"/>
    <property type="project" value="UniProtKB-KW"/>
</dbReference>
<keyword evidence="12" id="KW-1185">Reference proteome</keyword>
<evidence type="ECO:0000256" key="6">
    <source>
        <dbReference type="ARBA" id="ARBA00023125"/>
    </source>
</evidence>
<dbReference type="Gene3D" id="3.30.40.100">
    <property type="match status" value="1"/>
</dbReference>
<evidence type="ECO:0000259" key="10">
    <source>
        <dbReference type="PROSITE" id="PS51050"/>
    </source>
</evidence>
<dbReference type="Proteomes" id="UP000316621">
    <property type="component" value="Chromosome 2"/>
</dbReference>
<dbReference type="OMA" id="NCLKWRV"/>
<evidence type="ECO:0000256" key="1">
    <source>
        <dbReference type="ARBA" id="ARBA00004123"/>
    </source>
</evidence>
<dbReference type="PROSITE" id="PS50982">
    <property type="entry name" value="MBD"/>
    <property type="match status" value="1"/>
</dbReference>
<dbReference type="SMART" id="SM00391">
    <property type="entry name" value="MBD"/>
    <property type="match status" value="1"/>
</dbReference>
<accession>A0A4Y7IRY3</accession>
<evidence type="ECO:0000259" key="9">
    <source>
        <dbReference type="PROSITE" id="PS50982"/>
    </source>
</evidence>
<evidence type="ECO:0008006" key="13">
    <source>
        <dbReference type="Google" id="ProtNLM"/>
    </source>
</evidence>
<keyword evidence="7" id="KW-0804">Transcription</keyword>
<comment type="subcellular location">
    <subcellularLocation>
        <location evidence="1">Nucleus</location>
    </subcellularLocation>
</comment>
<dbReference type="Pfam" id="PF01429">
    <property type="entry name" value="MBD"/>
    <property type="match status" value="1"/>
</dbReference>
<evidence type="ECO:0000256" key="8">
    <source>
        <dbReference type="ARBA" id="ARBA00023242"/>
    </source>
</evidence>
<dbReference type="AlphaFoldDB" id="A0A4Y7IRY3"/>
<gene>
    <name evidence="11" type="ORF">C5167_018621</name>
</gene>
<name>A0A4Y7IRY3_PAPSO</name>
<keyword evidence="8" id="KW-0539">Nucleus</keyword>
<proteinExistence type="predicted"/>
<sequence>MEKVRESSIGAFAVQCGKCEKWRLIPTQEEYEEIRANFIEKPWFCDDQYNVDCDDPADIELDNTRTWVIDKPNLPKSPAGFERGMTIRSDYRRMDVFYRAPGGKKVRSPADVEKFLEANPEHKAAGVSVADFKFITPKIMENTIPEGVVGSSQKRMKMDDDFIDDM</sequence>
<dbReference type="SUPFAM" id="SSF54171">
    <property type="entry name" value="DNA-binding domain"/>
    <property type="match status" value="1"/>
</dbReference>
<dbReference type="PANTHER" id="PTHR12396:SF10">
    <property type="entry name" value="METHYL-CPG-BINDING DOMAIN-CONTAINING PROTEIN 1-RELATED"/>
    <property type="match status" value="1"/>
</dbReference>
<keyword evidence="4" id="KW-0862">Zinc</keyword>